<dbReference type="GO" id="GO:0005615">
    <property type="term" value="C:extracellular space"/>
    <property type="evidence" value="ECO:0007669"/>
    <property type="project" value="TreeGrafter"/>
</dbReference>
<dbReference type="InterPro" id="IPR036249">
    <property type="entry name" value="Thioredoxin-like_sf"/>
</dbReference>
<dbReference type="InterPro" id="IPR039798">
    <property type="entry name" value="Sulfhydryl_oxidase"/>
</dbReference>
<sequence>MIGIFKLLLLSHVFVLDTFVTGFSVANQWNKGSISANKGPIIELKTEDAVNLFKKIPPMDYVVLFYTPWNNNCRIFMDIFKNISHYFSKTDKQIQFATCNCQGMHYSKNICHDYNITSVPTLAYISSVYIQRHKAPQQSFLTRAFGMILPQENDISIPNATRYKGDLFIYEQVVDWISIMYGISCLGRSVESASDFKQLFISIWRYILGLFTSSNHHH</sequence>
<dbReference type="GeneID" id="94337943"/>
<dbReference type="GO" id="GO:0016971">
    <property type="term" value="F:flavin-dependent sulfhydryl oxidase activity"/>
    <property type="evidence" value="ECO:0007669"/>
    <property type="project" value="InterPro"/>
</dbReference>
<dbReference type="Gene3D" id="3.40.30.10">
    <property type="entry name" value="Glutaredoxin"/>
    <property type="match status" value="1"/>
</dbReference>
<dbReference type="AlphaFoldDB" id="A0AAD9UML7"/>
<feature type="domain" description="Thioredoxin" evidence="2">
    <location>
        <begin position="60"/>
        <end position="125"/>
    </location>
</feature>
<evidence type="ECO:0000313" key="4">
    <source>
        <dbReference type="Proteomes" id="UP001214638"/>
    </source>
</evidence>
<evidence type="ECO:0000259" key="2">
    <source>
        <dbReference type="Pfam" id="PF00085"/>
    </source>
</evidence>
<dbReference type="Pfam" id="PF00085">
    <property type="entry name" value="Thioredoxin"/>
    <property type="match status" value="1"/>
</dbReference>
<feature type="signal peptide" evidence="1">
    <location>
        <begin position="1"/>
        <end position="22"/>
    </location>
</feature>
<dbReference type="Proteomes" id="UP001214638">
    <property type="component" value="Unassembled WGS sequence"/>
</dbReference>
<dbReference type="PANTHER" id="PTHR22897:SF8">
    <property type="entry name" value="SULFHYDRYL OXIDASE"/>
    <property type="match status" value="1"/>
</dbReference>
<evidence type="ECO:0000313" key="3">
    <source>
        <dbReference type="EMBL" id="KAK2194875.1"/>
    </source>
</evidence>
<keyword evidence="1" id="KW-0732">Signal</keyword>
<dbReference type="CDD" id="cd02961">
    <property type="entry name" value="PDI_a_family"/>
    <property type="match status" value="1"/>
</dbReference>
<protein>
    <submittedName>
        <fullName evidence="3">Bifunctional Thioredoxin-like superfamily/Thioredoxin domain</fullName>
    </submittedName>
</protein>
<comment type="caution">
    <text evidence="3">The sequence shown here is derived from an EMBL/GenBank/DDBJ whole genome shotgun (WGS) entry which is preliminary data.</text>
</comment>
<name>A0AAD9UML7_9APIC</name>
<gene>
    <name evidence="3" type="ORF">BdWA1_003646</name>
</gene>
<dbReference type="PANTHER" id="PTHR22897">
    <property type="entry name" value="QUIESCIN Q6-RELATED SULFHYDRYL OXIDASE"/>
    <property type="match status" value="1"/>
</dbReference>
<dbReference type="RefSeq" id="XP_067801718.1">
    <property type="nucleotide sequence ID" value="XM_067948656.1"/>
</dbReference>
<dbReference type="GO" id="GO:0000139">
    <property type="term" value="C:Golgi membrane"/>
    <property type="evidence" value="ECO:0007669"/>
    <property type="project" value="TreeGrafter"/>
</dbReference>
<dbReference type="InterPro" id="IPR013766">
    <property type="entry name" value="Thioredoxin_domain"/>
</dbReference>
<organism evidence="3 4">
    <name type="scientific">Babesia duncani</name>
    <dbReference type="NCBI Taxonomy" id="323732"/>
    <lineage>
        <taxon>Eukaryota</taxon>
        <taxon>Sar</taxon>
        <taxon>Alveolata</taxon>
        <taxon>Apicomplexa</taxon>
        <taxon>Aconoidasida</taxon>
        <taxon>Piroplasmida</taxon>
        <taxon>Babesiidae</taxon>
        <taxon>Babesia</taxon>
    </lineage>
</organism>
<accession>A0AAD9UML7</accession>
<dbReference type="EMBL" id="JALLKP010000032">
    <property type="protein sequence ID" value="KAK2194875.1"/>
    <property type="molecule type" value="Genomic_DNA"/>
</dbReference>
<proteinExistence type="predicted"/>
<keyword evidence="4" id="KW-1185">Reference proteome</keyword>
<evidence type="ECO:0000256" key="1">
    <source>
        <dbReference type="SAM" id="SignalP"/>
    </source>
</evidence>
<dbReference type="KEGG" id="bdw:94337943"/>
<dbReference type="GO" id="GO:0006457">
    <property type="term" value="P:protein folding"/>
    <property type="evidence" value="ECO:0007669"/>
    <property type="project" value="TreeGrafter"/>
</dbReference>
<feature type="chain" id="PRO_5041916024" evidence="1">
    <location>
        <begin position="23"/>
        <end position="218"/>
    </location>
</feature>
<reference evidence="3" key="1">
    <citation type="journal article" date="2023" name="Nat. Microbiol.">
        <title>Babesia duncani multi-omics identifies virulence factors and drug targets.</title>
        <authorList>
            <person name="Singh P."/>
            <person name="Lonardi S."/>
            <person name="Liang Q."/>
            <person name="Vydyam P."/>
            <person name="Khabirova E."/>
            <person name="Fang T."/>
            <person name="Gihaz S."/>
            <person name="Thekkiniath J."/>
            <person name="Munshi M."/>
            <person name="Abel S."/>
            <person name="Ciampossin L."/>
            <person name="Batugedara G."/>
            <person name="Gupta M."/>
            <person name="Lu X.M."/>
            <person name="Lenz T."/>
            <person name="Chakravarty S."/>
            <person name="Cornillot E."/>
            <person name="Hu Y."/>
            <person name="Ma W."/>
            <person name="Gonzalez L.M."/>
            <person name="Sanchez S."/>
            <person name="Estrada K."/>
            <person name="Sanchez-Flores A."/>
            <person name="Montero E."/>
            <person name="Harb O.S."/>
            <person name="Le Roch K.G."/>
            <person name="Mamoun C.B."/>
        </authorList>
    </citation>
    <scope>NUCLEOTIDE SEQUENCE</scope>
    <source>
        <strain evidence="3">WA1</strain>
    </source>
</reference>
<dbReference type="SUPFAM" id="SSF52833">
    <property type="entry name" value="Thioredoxin-like"/>
    <property type="match status" value="1"/>
</dbReference>
<dbReference type="GO" id="GO:0003756">
    <property type="term" value="F:protein disulfide isomerase activity"/>
    <property type="evidence" value="ECO:0007669"/>
    <property type="project" value="TreeGrafter"/>
</dbReference>